<evidence type="ECO:0000313" key="3">
    <source>
        <dbReference type="Proteomes" id="UP000762676"/>
    </source>
</evidence>
<sequence>MTAMMTLCALALTLAMIAVNERHLVEGKAFTWSPATGRGDDFALRSRDDALQNAEQILALGRGVSTNSATLTVSNMFFMNLAQGEDPVDLWNRASGSLLNLGLFTRNGSYVVLGRAQKIRSAILNNDDNLDVSIDRHLQFCESAVADMKRVAFTAQRALENLLSARADQEREIKGTLRQVAIIQGLIQDLIAAFQRLIQNVGL</sequence>
<reference evidence="2 3" key="1">
    <citation type="journal article" date="2021" name="Elife">
        <title>Chloroplast acquisition without the gene transfer in kleptoplastic sea slugs, Plakobranchus ocellatus.</title>
        <authorList>
            <person name="Maeda T."/>
            <person name="Takahashi S."/>
            <person name="Yoshida T."/>
            <person name="Shimamura S."/>
            <person name="Takaki Y."/>
            <person name="Nagai Y."/>
            <person name="Toyoda A."/>
            <person name="Suzuki Y."/>
            <person name="Arimoto A."/>
            <person name="Ishii H."/>
            <person name="Satoh N."/>
            <person name="Nishiyama T."/>
            <person name="Hasebe M."/>
            <person name="Maruyama T."/>
            <person name="Minagawa J."/>
            <person name="Obokata J."/>
            <person name="Shigenobu S."/>
        </authorList>
    </citation>
    <scope>NUCLEOTIDE SEQUENCE [LARGE SCALE GENOMIC DNA]</scope>
</reference>
<dbReference type="EMBL" id="BMAT01006261">
    <property type="protein sequence ID" value="GFS09175.1"/>
    <property type="molecule type" value="Genomic_DNA"/>
</dbReference>
<gene>
    <name evidence="2" type="ORF">ElyMa_003031300</name>
</gene>
<comment type="caution">
    <text evidence="2">The sequence shown here is derived from an EMBL/GenBank/DDBJ whole genome shotgun (WGS) entry which is preliminary data.</text>
</comment>
<evidence type="ECO:0000313" key="2">
    <source>
        <dbReference type="EMBL" id="GFS09175.1"/>
    </source>
</evidence>
<feature type="chain" id="PRO_5043898761" evidence="1">
    <location>
        <begin position="28"/>
        <end position="203"/>
    </location>
</feature>
<proteinExistence type="predicted"/>
<keyword evidence="3" id="KW-1185">Reference proteome</keyword>
<evidence type="ECO:0000256" key="1">
    <source>
        <dbReference type="SAM" id="SignalP"/>
    </source>
</evidence>
<accession>A0AAV4IHP3</accession>
<name>A0AAV4IHP3_9GAST</name>
<feature type="signal peptide" evidence="1">
    <location>
        <begin position="1"/>
        <end position="27"/>
    </location>
</feature>
<organism evidence="2 3">
    <name type="scientific">Elysia marginata</name>
    <dbReference type="NCBI Taxonomy" id="1093978"/>
    <lineage>
        <taxon>Eukaryota</taxon>
        <taxon>Metazoa</taxon>
        <taxon>Spiralia</taxon>
        <taxon>Lophotrochozoa</taxon>
        <taxon>Mollusca</taxon>
        <taxon>Gastropoda</taxon>
        <taxon>Heterobranchia</taxon>
        <taxon>Euthyneura</taxon>
        <taxon>Panpulmonata</taxon>
        <taxon>Sacoglossa</taxon>
        <taxon>Placobranchoidea</taxon>
        <taxon>Plakobranchidae</taxon>
        <taxon>Elysia</taxon>
    </lineage>
</organism>
<dbReference type="Proteomes" id="UP000762676">
    <property type="component" value="Unassembled WGS sequence"/>
</dbReference>
<protein>
    <submittedName>
        <fullName evidence="2">Uncharacterized protein</fullName>
    </submittedName>
</protein>
<dbReference type="AlphaFoldDB" id="A0AAV4IHP3"/>
<keyword evidence="1" id="KW-0732">Signal</keyword>